<proteinExistence type="predicted"/>
<dbReference type="EMBL" id="LIZX01000185">
    <property type="protein sequence ID" value="KPJ64392.1"/>
    <property type="molecule type" value="Genomic_DNA"/>
</dbReference>
<sequence>MTMFVRSRLDIFPSELFPAVISLVEYLTEKVVFYYRDQIYLFLKNRLEIGVLWRESSVALDTEEALHVFVD</sequence>
<dbReference type="AlphaFoldDB" id="A0A0S7XPN8"/>
<protein>
    <submittedName>
        <fullName evidence="1">Uncharacterized protein</fullName>
    </submittedName>
</protein>
<accession>A0A0S7XPN8</accession>
<reference evidence="1 2" key="1">
    <citation type="journal article" date="2015" name="Microbiome">
        <title>Genomic resolution of linkages in carbon, nitrogen, and sulfur cycling among widespread estuary sediment bacteria.</title>
        <authorList>
            <person name="Baker B.J."/>
            <person name="Lazar C.S."/>
            <person name="Teske A.P."/>
            <person name="Dick G.J."/>
        </authorList>
    </citation>
    <scope>NUCLEOTIDE SEQUENCE [LARGE SCALE GENOMIC DNA]</scope>
    <source>
        <strain evidence="1">DG_54_3</strain>
    </source>
</reference>
<comment type="caution">
    <text evidence="1">The sequence shown here is derived from an EMBL/GenBank/DDBJ whole genome shotgun (WGS) entry which is preliminary data.</text>
</comment>
<evidence type="ECO:0000313" key="2">
    <source>
        <dbReference type="Proteomes" id="UP000051861"/>
    </source>
</evidence>
<name>A0A0S7XPN8_UNCSA</name>
<organism evidence="1 2">
    <name type="scientific">candidate division WOR-1 bacterium DG_54_3</name>
    <dbReference type="NCBI Taxonomy" id="1703775"/>
    <lineage>
        <taxon>Bacteria</taxon>
        <taxon>Bacillati</taxon>
        <taxon>Saganbacteria</taxon>
    </lineage>
</organism>
<dbReference type="Proteomes" id="UP000051861">
    <property type="component" value="Unassembled WGS sequence"/>
</dbReference>
<gene>
    <name evidence="1" type="ORF">AMJ44_12905</name>
</gene>
<evidence type="ECO:0000313" key="1">
    <source>
        <dbReference type="EMBL" id="KPJ64392.1"/>
    </source>
</evidence>